<feature type="transmembrane region" description="Helical" evidence="1">
    <location>
        <begin position="6"/>
        <end position="29"/>
    </location>
</feature>
<sequence>MNAKAILLGSIRFLICLFMLWLGGFWLFYSFHAHPTNKQVTDGIVVLTGGAGRIDRGLMMLERHQAKKMLVSGVNRQVKAEELAALYDIPSHLIECCVDLGTQAVDTSSNAQETAEWITLNHYHSVRLITTDWHMARARFELSLMIGKDIKVVEDAIPSHAGWRVWIIEYCKYLWRRSSVAIGFNSIPYPSAPASIWRYFHQK</sequence>
<organism evidence="3 4">
    <name type="scientific">Zymomonas mobilis subsp. mobilis (strain ATCC 10988 / DSM 424 / LMG 404 / NCIMB 8938 / NRRL B-806 / ZM1)</name>
    <dbReference type="NCBI Taxonomy" id="555217"/>
    <lineage>
        <taxon>Bacteria</taxon>
        <taxon>Pseudomonadati</taxon>
        <taxon>Pseudomonadota</taxon>
        <taxon>Alphaproteobacteria</taxon>
        <taxon>Sphingomonadales</taxon>
        <taxon>Zymomonadaceae</taxon>
        <taxon>Zymomonas</taxon>
    </lineage>
</organism>
<name>A0A0H3G6P5_ZYMMA</name>
<keyword evidence="1" id="KW-0472">Membrane</keyword>
<evidence type="ECO:0000313" key="4">
    <source>
        <dbReference type="Proteomes" id="UP000001494"/>
    </source>
</evidence>
<keyword evidence="1" id="KW-1133">Transmembrane helix</keyword>
<dbReference type="OrthoDB" id="9812311at2"/>
<dbReference type="AlphaFoldDB" id="A0A0H3G6P5"/>
<accession>A0A0H3G6P5</accession>
<gene>
    <name evidence="3" type="ordered locus">Zmob_0953</name>
</gene>
<keyword evidence="1" id="KW-0812">Transmembrane</keyword>
<proteinExistence type="predicted"/>
<evidence type="ECO:0000256" key="1">
    <source>
        <dbReference type="SAM" id="Phobius"/>
    </source>
</evidence>
<dbReference type="Proteomes" id="UP000001494">
    <property type="component" value="Chromosome"/>
</dbReference>
<dbReference type="RefSeq" id="WP_011240333.1">
    <property type="nucleotide sequence ID" value="NC_017262.1"/>
</dbReference>
<reference evidence="3 4" key="1">
    <citation type="journal article" date="2011" name="J. Bacteriol.">
        <title>Genome sequence of the ethanol-producing Zymomonas mobilis subsp. mobilis lectotype strain ATCC 10988.</title>
        <authorList>
            <person name="Pappas K.M."/>
            <person name="Kouvelis V.N."/>
            <person name="Saunders E."/>
            <person name="Brettin T.S."/>
            <person name="Bruce D."/>
            <person name="Detter C."/>
            <person name="Balakireva M."/>
            <person name="Han C.S."/>
            <person name="Savvakis G."/>
            <person name="Kyrpides N.C."/>
            <person name="Typas M.A."/>
        </authorList>
    </citation>
    <scope>NUCLEOTIDE SEQUENCE [LARGE SCALE GENOMIC DNA]</scope>
    <source>
        <strain evidence="4">ATCC 10988 / DSM 424 / CCUG 17860 / LMG 404 / NCIMB 8938 / NRRL B-806 / ZM1</strain>
    </source>
</reference>
<dbReference type="CDD" id="cd06259">
    <property type="entry name" value="YdcF-like"/>
    <property type="match status" value="1"/>
</dbReference>
<dbReference type="KEGG" id="zmm:Zmob_0953"/>
<evidence type="ECO:0000313" key="3">
    <source>
        <dbReference type="EMBL" id="AEH62788.1"/>
    </source>
</evidence>
<dbReference type="EMBL" id="CP002850">
    <property type="protein sequence ID" value="AEH62788.1"/>
    <property type="molecule type" value="Genomic_DNA"/>
</dbReference>
<dbReference type="eggNOG" id="COG1434">
    <property type="taxonomic scope" value="Bacteria"/>
</dbReference>
<evidence type="ECO:0000259" key="2">
    <source>
        <dbReference type="Pfam" id="PF02698"/>
    </source>
</evidence>
<feature type="domain" description="DUF218" evidence="2">
    <location>
        <begin position="42"/>
        <end position="145"/>
    </location>
</feature>
<protein>
    <recommendedName>
        <fullName evidence="2">DUF218 domain-containing protein</fullName>
    </recommendedName>
</protein>
<dbReference type="HOGENOM" id="CLU_080658_0_0_5"/>
<dbReference type="InterPro" id="IPR003848">
    <property type="entry name" value="DUF218"/>
</dbReference>
<dbReference type="Pfam" id="PF02698">
    <property type="entry name" value="DUF218"/>
    <property type="match status" value="1"/>
</dbReference>